<evidence type="ECO:0000259" key="1">
    <source>
        <dbReference type="Pfam" id="PF08385"/>
    </source>
</evidence>
<dbReference type="PANTHER" id="PTHR46532:SF15">
    <property type="entry name" value="CYTOPLASMIC DYNEIN 2 HEAVY CHAIN 1"/>
    <property type="match status" value="1"/>
</dbReference>
<feature type="domain" description="Dynein heavy chain tail" evidence="1">
    <location>
        <begin position="173"/>
        <end position="620"/>
    </location>
</feature>
<dbReference type="GO" id="GO:0045505">
    <property type="term" value="F:dynein intermediate chain binding"/>
    <property type="evidence" value="ECO:0007669"/>
    <property type="project" value="InterPro"/>
</dbReference>
<dbReference type="AlphaFoldDB" id="A0AAF5Q591"/>
<sequence length="657" mass="76710">MDYERNDPRRHYILRVASHIFALNLSENKIPNLIPIQNFCDTNTPLLIIAKDEQKRAFDITNEMRNIHHPDLLRVIFYKLEAIALPLDNFKSKISVLSLRGRPTDALIRSVREIFKQASENDSETSANSHLHTILNELEMIMEPKNDKKNIHERRSIHDEINYWKNRKDNAALQYSQVFQILEVKLEMLTNCRIDEIYEIIDTTEDCLNQLWNCEPSFPQNHMRQIIDSIGALIINSITNKIEFNNIWNDDTLIDILHLIISICEQWQFVITTLIEQWKQDIDNPWNDDQSIISIFEIIQKHTDKILSLKLLSHQMTELIKDKNGQKEMEQIIRNIFGTMPIFTYDISVQQDWKIKLLEVERCIEPIMERALPVLRKRLQFNQLTDDAAITNLIKFKHFLNRPSIKEKLSMERETLLNRLANAVEMQKREVIERIATSDIPIGQYLTEIAAKVIWIRREINKIENIKIVCDELLNDLATYKTIQVKIRNAIDEMHSLESDCLSSWCQEIIKIVCNSTNSIALETSGKLMSIEQKGGNLIVNYSDRLVRLLREVRQLIGLGFVLPQKIIECANTGEQFYKYAIILKQVAHFYNSVDQQMLPCQQAMMLDEALAFEKLILSGKKGEATTNTVSWNNPKHLQEFIEKLQAAAERLTLHNR</sequence>
<evidence type="ECO:0000313" key="3">
    <source>
        <dbReference type="WBParaSite" id="mrna-Wban_10012"/>
    </source>
</evidence>
<dbReference type="Proteomes" id="UP000093561">
    <property type="component" value="Unassembled WGS sequence"/>
</dbReference>
<dbReference type="GO" id="GO:0007018">
    <property type="term" value="P:microtubule-based movement"/>
    <property type="evidence" value="ECO:0007669"/>
    <property type="project" value="InterPro"/>
</dbReference>
<protein>
    <recommendedName>
        <fullName evidence="1">Dynein heavy chain tail domain-containing protein</fullName>
    </recommendedName>
</protein>
<proteinExistence type="predicted"/>
<dbReference type="InterPro" id="IPR026983">
    <property type="entry name" value="DHC"/>
</dbReference>
<accession>A0AAF5Q591</accession>
<reference evidence="2" key="2">
    <citation type="journal article" date="2016" name="Mol. Ecol.">
        <title>Population genomics of the filarial nematode parasite Wuchereria bancrofti from mosquitoes.</title>
        <authorList>
            <person name="Small S.T."/>
            <person name="Reimer L.J."/>
            <person name="Tisch D.J."/>
            <person name="King C.L."/>
            <person name="Christensen B.M."/>
            <person name="Siba P.M."/>
            <person name="Kazura J.W."/>
            <person name="Serre D."/>
            <person name="Zimmerman P.A."/>
        </authorList>
    </citation>
    <scope>NUCLEOTIDE SEQUENCE</scope>
    <source>
        <strain evidence="2">pt0022</strain>
    </source>
</reference>
<evidence type="ECO:0000313" key="2">
    <source>
        <dbReference type="Proteomes" id="UP000093561"/>
    </source>
</evidence>
<reference evidence="3" key="3">
    <citation type="submission" date="2024-02" db="UniProtKB">
        <authorList>
            <consortium name="WormBaseParasite"/>
        </authorList>
    </citation>
    <scope>IDENTIFICATION</scope>
    <source>
        <strain evidence="3">pt0022</strain>
    </source>
</reference>
<dbReference type="PANTHER" id="PTHR46532">
    <property type="entry name" value="MALE FERTILITY FACTOR KL5"/>
    <property type="match status" value="1"/>
</dbReference>
<dbReference type="Pfam" id="PF08385">
    <property type="entry name" value="DHC_N1"/>
    <property type="match status" value="1"/>
</dbReference>
<name>A0AAF5Q591_WUCBA</name>
<dbReference type="InterPro" id="IPR013594">
    <property type="entry name" value="Dynein_heavy_tail"/>
</dbReference>
<dbReference type="GO" id="GO:0005858">
    <property type="term" value="C:axonemal dynein complex"/>
    <property type="evidence" value="ECO:0007669"/>
    <property type="project" value="TreeGrafter"/>
</dbReference>
<organism evidence="2 3">
    <name type="scientific">Wuchereria bancrofti</name>
    <dbReference type="NCBI Taxonomy" id="6293"/>
    <lineage>
        <taxon>Eukaryota</taxon>
        <taxon>Metazoa</taxon>
        <taxon>Ecdysozoa</taxon>
        <taxon>Nematoda</taxon>
        <taxon>Chromadorea</taxon>
        <taxon>Rhabditida</taxon>
        <taxon>Spirurina</taxon>
        <taxon>Spiruromorpha</taxon>
        <taxon>Filarioidea</taxon>
        <taxon>Onchocercidae</taxon>
        <taxon>Wuchereria</taxon>
    </lineage>
</organism>
<reference evidence="2" key="1">
    <citation type="submission" date="2015-03" db="EMBL/GenBank/DDBJ databases">
        <title>Wuchereria bancrofti Genome Sequencing Papua New Guinea Strain.</title>
        <authorList>
            <person name="Small S.T."/>
            <person name="Serre D."/>
            <person name="Zimmerman P.A."/>
        </authorList>
    </citation>
    <scope>NUCLEOTIDE SEQUENCE [LARGE SCALE GENOMIC DNA]</scope>
    <source>
        <strain evidence="2">pt0022</strain>
    </source>
</reference>
<dbReference type="WBParaSite" id="mrna-Wban_10012">
    <property type="protein sequence ID" value="mrna-Wban_10012"/>
    <property type="gene ID" value="Wban_10012"/>
</dbReference>
<dbReference type="GO" id="GO:0051959">
    <property type="term" value="F:dynein light intermediate chain binding"/>
    <property type="evidence" value="ECO:0007669"/>
    <property type="project" value="InterPro"/>
</dbReference>